<protein>
    <submittedName>
        <fullName evidence="3">Uncharacterized protein</fullName>
    </submittedName>
</protein>
<feature type="compositionally biased region" description="Low complexity" evidence="1">
    <location>
        <begin position="243"/>
        <end position="254"/>
    </location>
</feature>
<evidence type="ECO:0000313" key="3">
    <source>
        <dbReference type="EMBL" id="KAJ8317287.1"/>
    </source>
</evidence>
<sequence length="594" mass="66057">MIFKGVSFKYRLAVMVANFCLEYFSHHSCMNEKGLGPDKKGQNYKCSWDQNSVRTHGHHHHHHQLARSLSASAAYCSRGWSLIQQDLQPQVSTTTNTTSANQRTSLVSTSQTRVPLHLTTQVHHSRSRPQMTVGNLQATTRYEASREICPPVTSPSSSAGQQTATLSENASWDGNKNIDLDIKTDDIYQMDTGSVVSGPTLAELNSCYNSELNEDIGNIMTSDGRRHSFSEKPITSFKTEPQTSATASSTVSSPTVWSYLQNRGNLKSATASSRPAASLSDWTALTQTVLSADQLMSQTPMLSRAGAFSTSTSASKVPQASAKSSPALQNLLQQNVYDESEESQEVWKTGNTKDSKPKKERQYFWQYNIQSKGPKGTRVDFGMDTSDPHVLHDFEDPVFDPHTCTIVGMGTAIRHGGKARKGDGNDVSPNPKKLCQIGQQLKRLNKQINSFAPLNELPISTRNKSKKEKNKLASSIFMYLFVFFVLIRACRLKKKAQHEANKLKLYGLELEHKQLMKVLQRIREELKIKIGKDRVSEEEDNDRENISMSSLLEDLIKENLTDMVAGNAAEYVSKITKRVDEGDPTGGLTILDQT</sequence>
<feature type="region of interest" description="Disordered" evidence="1">
    <location>
        <begin position="147"/>
        <end position="176"/>
    </location>
</feature>
<name>A0ABQ9FJ11_TEGGR</name>
<dbReference type="PANTHER" id="PTHR21552:SF2">
    <property type="entry name" value="CREB3 REGULATORY FACTOR"/>
    <property type="match status" value="1"/>
</dbReference>
<evidence type="ECO:0000256" key="1">
    <source>
        <dbReference type="SAM" id="MobiDB-lite"/>
    </source>
</evidence>
<accession>A0ABQ9FJ11</accession>
<gene>
    <name evidence="3" type="ORF">KUTeg_005191</name>
</gene>
<evidence type="ECO:0000313" key="4">
    <source>
        <dbReference type="Proteomes" id="UP001217089"/>
    </source>
</evidence>
<dbReference type="EMBL" id="JARBDR010000246">
    <property type="protein sequence ID" value="KAJ8317287.1"/>
    <property type="molecule type" value="Genomic_DNA"/>
</dbReference>
<dbReference type="InterPro" id="IPR039165">
    <property type="entry name" value="CREBRF"/>
</dbReference>
<keyword evidence="4" id="KW-1185">Reference proteome</keyword>
<evidence type="ECO:0000256" key="2">
    <source>
        <dbReference type="SAM" id="Phobius"/>
    </source>
</evidence>
<proteinExistence type="predicted"/>
<keyword evidence="2" id="KW-0812">Transmembrane</keyword>
<feature type="compositionally biased region" description="Polar residues" evidence="1">
    <location>
        <begin position="154"/>
        <end position="174"/>
    </location>
</feature>
<comment type="caution">
    <text evidence="3">The sequence shown here is derived from an EMBL/GenBank/DDBJ whole genome shotgun (WGS) entry which is preliminary data.</text>
</comment>
<feature type="transmembrane region" description="Helical" evidence="2">
    <location>
        <begin position="472"/>
        <end position="490"/>
    </location>
</feature>
<organism evidence="3 4">
    <name type="scientific">Tegillarca granosa</name>
    <name type="common">Malaysian cockle</name>
    <name type="synonym">Anadara granosa</name>
    <dbReference type="NCBI Taxonomy" id="220873"/>
    <lineage>
        <taxon>Eukaryota</taxon>
        <taxon>Metazoa</taxon>
        <taxon>Spiralia</taxon>
        <taxon>Lophotrochozoa</taxon>
        <taxon>Mollusca</taxon>
        <taxon>Bivalvia</taxon>
        <taxon>Autobranchia</taxon>
        <taxon>Pteriomorphia</taxon>
        <taxon>Arcoida</taxon>
        <taxon>Arcoidea</taxon>
        <taxon>Arcidae</taxon>
        <taxon>Tegillarca</taxon>
    </lineage>
</organism>
<keyword evidence="2" id="KW-1133">Transmembrane helix</keyword>
<feature type="region of interest" description="Disordered" evidence="1">
    <location>
        <begin position="234"/>
        <end position="254"/>
    </location>
</feature>
<keyword evidence="2" id="KW-0472">Membrane</keyword>
<feature type="region of interest" description="Disordered" evidence="1">
    <location>
        <begin position="338"/>
        <end position="359"/>
    </location>
</feature>
<dbReference type="PANTHER" id="PTHR21552">
    <property type="entry name" value="ADULT RETINA PROTEIN"/>
    <property type="match status" value="1"/>
</dbReference>
<dbReference type="Proteomes" id="UP001217089">
    <property type="component" value="Unassembled WGS sequence"/>
</dbReference>
<reference evidence="3 4" key="1">
    <citation type="submission" date="2022-12" db="EMBL/GenBank/DDBJ databases">
        <title>Chromosome-level genome of Tegillarca granosa.</title>
        <authorList>
            <person name="Kim J."/>
        </authorList>
    </citation>
    <scope>NUCLEOTIDE SEQUENCE [LARGE SCALE GENOMIC DNA]</scope>
    <source>
        <strain evidence="3">Teg-2019</strain>
        <tissue evidence="3">Adductor muscle</tissue>
    </source>
</reference>